<name>S7TQ54_DESML</name>
<comment type="subcellular location">
    <subcellularLocation>
        <location evidence="9">Cytoplasm</location>
    </subcellularLocation>
</comment>
<dbReference type="NCBIfam" id="TIGR03263">
    <property type="entry name" value="guanyl_kin"/>
    <property type="match status" value="1"/>
</dbReference>
<keyword evidence="9" id="KW-0963">Cytoplasm</keyword>
<dbReference type="SUPFAM" id="SSF52540">
    <property type="entry name" value="P-loop containing nucleoside triphosphate hydrolases"/>
    <property type="match status" value="1"/>
</dbReference>
<evidence type="ECO:0000256" key="9">
    <source>
        <dbReference type="HAMAP-Rule" id="MF_00328"/>
    </source>
</evidence>
<evidence type="ECO:0000256" key="5">
    <source>
        <dbReference type="ARBA" id="ARBA00022741"/>
    </source>
</evidence>
<evidence type="ECO:0000256" key="3">
    <source>
        <dbReference type="ARBA" id="ARBA00016296"/>
    </source>
</evidence>
<evidence type="ECO:0000259" key="11">
    <source>
        <dbReference type="PROSITE" id="PS50052"/>
    </source>
</evidence>
<evidence type="ECO:0000256" key="10">
    <source>
        <dbReference type="SAM" id="MobiDB-lite"/>
    </source>
</evidence>
<evidence type="ECO:0000256" key="1">
    <source>
        <dbReference type="ARBA" id="ARBA00005790"/>
    </source>
</evidence>
<dbReference type="AlphaFoldDB" id="S7TQ54"/>
<dbReference type="InterPro" id="IPR008144">
    <property type="entry name" value="Guanylate_kin-like_dom"/>
</dbReference>
<evidence type="ECO:0000256" key="2">
    <source>
        <dbReference type="ARBA" id="ARBA00012961"/>
    </source>
</evidence>
<dbReference type="GO" id="GO:0005829">
    <property type="term" value="C:cytosol"/>
    <property type="evidence" value="ECO:0007669"/>
    <property type="project" value="TreeGrafter"/>
</dbReference>
<accession>S7TQ54</accession>
<dbReference type="GO" id="GO:0005524">
    <property type="term" value="F:ATP binding"/>
    <property type="evidence" value="ECO:0007669"/>
    <property type="project" value="UniProtKB-UniRule"/>
</dbReference>
<dbReference type="InterPro" id="IPR027417">
    <property type="entry name" value="P-loop_NTPase"/>
</dbReference>
<keyword evidence="4 9" id="KW-0808">Transferase</keyword>
<dbReference type="EC" id="2.7.4.8" evidence="2 9"/>
<feature type="region of interest" description="Disordered" evidence="10">
    <location>
        <begin position="1"/>
        <end position="22"/>
    </location>
</feature>
<dbReference type="PANTHER" id="PTHR23117">
    <property type="entry name" value="GUANYLATE KINASE-RELATED"/>
    <property type="match status" value="1"/>
</dbReference>
<dbReference type="PROSITE" id="PS00856">
    <property type="entry name" value="GUANYLATE_KINASE_1"/>
    <property type="match status" value="1"/>
</dbReference>
<keyword evidence="5 9" id="KW-0547">Nucleotide-binding</keyword>
<evidence type="ECO:0000256" key="7">
    <source>
        <dbReference type="ARBA" id="ARBA00022840"/>
    </source>
</evidence>
<dbReference type="CDD" id="cd00071">
    <property type="entry name" value="GMPK"/>
    <property type="match status" value="1"/>
</dbReference>
<feature type="domain" description="Guanylate kinase-like" evidence="11">
    <location>
        <begin position="29"/>
        <end position="207"/>
    </location>
</feature>
<dbReference type="eggNOG" id="COG0194">
    <property type="taxonomic scope" value="Bacteria"/>
</dbReference>
<dbReference type="GO" id="GO:0004385">
    <property type="term" value="F:GMP kinase activity"/>
    <property type="evidence" value="ECO:0007669"/>
    <property type="project" value="UniProtKB-UniRule"/>
</dbReference>
<dbReference type="Pfam" id="PF00625">
    <property type="entry name" value="Guanylate_kin"/>
    <property type="match status" value="1"/>
</dbReference>
<proteinExistence type="inferred from homology"/>
<dbReference type="Gene3D" id="3.30.63.10">
    <property type="entry name" value="Guanylate Kinase phosphate binding domain"/>
    <property type="match status" value="1"/>
</dbReference>
<dbReference type="InterPro" id="IPR008145">
    <property type="entry name" value="GK/Ca_channel_bsu"/>
</dbReference>
<evidence type="ECO:0000313" key="13">
    <source>
        <dbReference type="Proteomes" id="UP000014977"/>
    </source>
</evidence>
<evidence type="ECO:0000256" key="6">
    <source>
        <dbReference type="ARBA" id="ARBA00022777"/>
    </source>
</evidence>
<evidence type="ECO:0000256" key="4">
    <source>
        <dbReference type="ARBA" id="ARBA00022679"/>
    </source>
</evidence>
<reference evidence="12 13" key="1">
    <citation type="journal article" date="2013" name="Genome Announc.">
        <title>Draft genome sequences for three mercury-methylating, sulfate-reducing bacteria.</title>
        <authorList>
            <person name="Brown S.D."/>
            <person name="Hurt R.A.Jr."/>
            <person name="Gilmour C.C."/>
            <person name="Elias D.A."/>
        </authorList>
    </citation>
    <scope>NUCLEOTIDE SEQUENCE [LARGE SCALE GENOMIC DNA]</scope>
    <source>
        <strain evidence="12 13">DSM 2059</strain>
    </source>
</reference>
<feature type="binding site" evidence="9">
    <location>
        <begin position="36"/>
        <end position="43"/>
    </location>
    <ligand>
        <name>ATP</name>
        <dbReference type="ChEBI" id="CHEBI:30616"/>
    </ligand>
</feature>
<evidence type="ECO:0000256" key="8">
    <source>
        <dbReference type="ARBA" id="ARBA00030128"/>
    </source>
</evidence>
<dbReference type="Gene3D" id="3.40.50.300">
    <property type="entry name" value="P-loop containing nucleotide triphosphate hydrolases"/>
    <property type="match status" value="1"/>
</dbReference>
<keyword evidence="13" id="KW-1185">Reference proteome</keyword>
<dbReference type="PATRIC" id="fig|1121405.3.peg.2535"/>
<keyword evidence="7 9" id="KW-0067">ATP-binding</keyword>
<dbReference type="HAMAP" id="MF_00328">
    <property type="entry name" value="Guanylate_kinase"/>
    <property type="match status" value="1"/>
</dbReference>
<keyword evidence="6 9" id="KW-0418">Kinase</keyword>
<comment type="function">
    <text evidence="9">Essential for recycling GMP and indirectly, cGMP.</text>
</comment>
<dbReference type="InterPro" id="IPR020590">
    <property type="entry name" value="Guanylate_kinase_CS"/>
</dbReference>
<dbReference type="PROSITE" id="PS50052">
    <property type="entry name" value="GUANYLATE_KINASE_2"/>
    <property type="match status" value="1"/>
</dbReference>
<comment type="similarity">
    <text evidence="1 9">Belongs to the guanylate kinase family.</text>
</comment>
<evidence type="ECO:0000313" key="12">
    <source>
        <dbReference type="EMBL" id="EPR38755.1"/>
    </source>
</evidence>
<organism evidence="12 13">
    <name type="scientific">Desulfococcus multivorans DSM 2059</name>
    <dbReference type="NCBI Taxonomy" id="1121405"/>
    <lineage>
        <taxon>Bacteria</taxon>
        <taxon>Pseudomonadati</taxon>
        <taxon>Thermodesulfobacteriota</taxon>
        <taxon>Desulfobacteria</taxon>
        <taxon>Desulfobacterales</taxon>
        <taxon>Desulfococcaceae</taxon>
        <taxon>Desulfococcus</taxon>
    </lineage>
</organism>
<dbReference type="FunFam" id="3.30.63.10:FF:000002">
    <property type="entry name" value="Guanylate kinase 1"/>
    <property type="match status" value="1"/>
</dbReference>
<dbReference type="STRING" id="897.B2D07_04335"/>
<gene>
    <name evidence="9" type="primary">gmk</name>
    <name evidence="12" type="ORF">dsmv_0165</name>
</gene>
<comment type="catalytic activity">
    <reaction evidence="9">
        <text>GMP + ATP = GDP + ADP</text>
        <dbReference type="Rhea" id="RHEA:20780"/>
        <dbReference type="ChEBI" id="CHEBI:30616"/>
        <dbReference type="ChEBI" id="CHEBI:58115"/>
        <dbReference type="ChEBI" id="CHEBI:58189"/>
        <dbReference type="ChEBI" id="CHEBI:456216"/>
        <dbReference type="EC" id="2.7.4.8"/>
    </reaction>
</comment>
<dbReference type="SMART" id="SM00072">
    <property type="entry name" value="GuKc"/>
    <property type="match status" value="1"/>
</dbReference>
<protein>
    <recommendedName>
        <fullName evidence="3 9">Guanylate kinase</fullName>
        <ecNumber evidence="2 9">2.7.4.8</ecNumber>
    </recommendedName>
    <alternativeName>
        <fullName evidence="8 9">GMP kinase</fullName>
    </alternativeName>
</protein>
<dbReference type="Proteomes" id="UP000014977">
    <property type="component" value="Unassembled WGS sequence"/>
</dbReference>
<dbReference type="PANTHER" id="PTHR23117:SF13">
    <property type="entry name" value="GUANYLATE KINASE"/>
    <property type="match status" value="1"/>
</dbReference>
<dbReference type="InterPro" id="IPR017665">
    <property type="entry name" value="Guanylate_kinase"/>
</dbReference>
<feature type="compositionally biased region" description="Polar residues" evidence="10">
    <location>
        <begin position="10"/>
        <end position="20"/>
    </location>
</feature>
<dbReference type="EMBL" id="ATHJ01000094">
    <property type="protein sequence ID" value="EPR38755.1"/>
    <property type="molecule type" value="Genomic_DNA"/>
</dbReference>
<comment type="caution">
    <text evidence="12">The sequence shown here is derived from an EMBL/GenBank/DDBJ whole genome shotgun (WGS) entry which is preliminary data.</text>
</comment>
<sequence length="218" mass="24214">MSGDRAQPAKESNNTVNDSTVEAPARRQGNLFIVSAPSGAGKTTLCRAALSHFSDIYYSVSHTTRPPRGEERDGIDYFFIPKAEFLQGIAAGRWVEWAEVHDNFYGTSRELLEKHLAEGRDVLLDIDVQGMTQIVGQYPESVTIFIMPPSLEALRTRMESRGADTAPVIEKRLKNAEKEIGARDRYQHVIVNDRLPEAIEALIALISACRARTQGLES</sequence>